<feature type="compositionally biased region" description="Polar residues" evidence="1">
    <location>
        <begin position="173"/>
        <end position="193"/>
    </location>
</feature>
<accession>A0ABD3N361</accession>
<feature type="region of interest" description="Disordered" evidence="1">
    <location>
        <begin position="378"/>
        <end position="421"/>
    </location>
</feature>
<dbReference type="EMBL" id="JALLPJ020001307">
    <property type="protein sequence ID" value="KAL3770570.1"/>
    <property type="molecule type" value="Genomic_DNA"/>
</dbReference>
<feature type="compositionally biased region" description="Low complexity" evidence="1">
    <location>
        <begin position="10"/>
        <end position="19"/>
    </location>
</feature>
<keyword evidence="4" id="KW-1185">Reference proteome</keyword>
<reference evidence="3 4" key="1">
    <citation type="submission" date="2024-10" db="EMBL/GenBank/DDBJ databases">
        <title>Updated reference genomes for cyclostephanoid diatoms.</title>
        <authorList>
            <person name="Roberts W.R."/>
            <person name="Alverson A.J."/>
        </authorList>
    </citation>
    <scope>NUCLEOTIDE SEQUENCE [LARGE SCALE GENOMIC DNA]</scope>
    <source>
        <strain evidence="3 4">AJA010-31</strain>
    </source>
</reference>
<feature type="region of interest" description="Disordered" evidence="1">
    <location>
        <begin position="91"/>
        <end position="193"/>
    </location>
</feature>
<dbReference type="AlphaFoldDB" id="A0ABD3N361"/>
<dbReference type="InterPro" id="IPR035901">
    <property type="entry name" value="GIY-YIG_endonuc_sf"/>
</dbReference>
<dbReference type="CDD" id="cd10455">
    <property type="entry name" value="GIY-YIG_SLX1"/>
    <property type="match status" value="1"/>
</dbReference>
<comment type="caution">
    <text evidence="3">The sequence shown here is derived from an EMBL/GenBank/DDBJ whole genome shotgun (WGS) entry which is preliminary data.</text>
</comment>
<name>A0ABD3N361_9STRA</name>
<dbReference type="PANTHER" id="PTHR20208:SF13">
    <property type="entry name" value="STRUCTURE-SPECIFIC ENDONUCLEASE SUBUNIT SLX1"/>
    <property type="match status" value="1"/>
</dbReference>
<evidence type="ECO:0000259" key="2">
    <source>
        <dbReference type="PROSITE" id="PS50164"/>
    </source>
</evidence>
<evidence type="ECO:0000313" key="3">
    <source>
        <dbReference type="EMBL" id="KAL3770570.1"/>
    </source>
</evidence>
<dbReference type="Proteomes" id="UP001530400">
    <property type="component" value="Unassembled WGS sequence"/>
</dbReference>
<evidence type="ECO:0000256" key="1">
    <source>
        <dbReference type="SAM" id="MobiDB-lite"/>
    </source>
</evidence>
<feature type="compositionally biased region" description="Basic residues" evidence="1">
    <location>
        <begin position="156"/>
        <end position="166"/>
    </location>
</feature>
<protein>
    <recommendedName>
        <fullName evidence="2">GIY-YIG domain-containing protein</fullName>
    </recommendedName>
</protein>
<dbReference type="Gene3D" id="3.40.1440.10">
    <property type="entry name" value="GIY-YIG endonuclease"/>
    <property type="match status" value="1"/>
</dbReference>
<organism evidence="3 4">
    <name type="scientific">Cyclotella atomus</name>
    <dbReference type="NCBI Taxonomy" id="382360"/>
    <lineage>
        <taxon>Eukaryota</taxon>
        <taxon>Sar</taxon>
        <taxon>Stramenopiles</taxon>
        <taxon>Ochrophyta</taxon>
        <taxon>Bacillariophyta</taxon>
        <taxon>Coscinodiscophyceae</taxon>
        <taxon>Thalassiosirophycidae</taxon>
        <taxon>Stephanodiscales</taxon>
        <taxon>Stephanodiscaceae</taxon>
        <taxon>Cyclotella</taxon>
    </lineage>
</organism>
<evidence type="ECO:0000313" key="4">
    <source>
        <dbReference type="Proteomes" id="UP001530400"/>
    </source>
</evidence>
<dbReference type="InterPro" id="IPR000305">
    <property type="entry name" value="GIY-YIG_endonuc"/>
</dbReference>
<feature type="compositionally biased region" description="Low complexity" evidence="1">
    <location>
        <begin position="100"/>
        <end position="114"/>
    </location>
</feature>
<feature type="region of interest" description="Disordered" evidence="1">
    <location>
        <begin position="442"/>
        <end position="483"/>
    </location>
</feature>
<dbReference type="Pfam" id="PF01541">
    <property type="entry name" value="GIY-YIG"/>
    <property type="match status" value="1"/>
</dbReference>
<gene>
    <name evidence="3" type="ORF">ACHAWO_000930</name>
</gene>
<feature type="region of interest" description="Disordered" evidence="1">
    <location>
        <begin position="1"/>
        <end position="21"/>
    </location>
</feature>
<dbReference type="InterPro" id="IPR050381">
    <property type="entry name" value="SLX1_endonuclease"/>
</dbReference>
<feature type="compositionally biased region" description="Basic and acidic residues" evidence="1">
    <location>
        <begin position="391"/>
        <end position="410"/>
    </location>
</feature>
<sequence length="483" mass="52904">MNQEVVDLVSSSSESSCSSRGIGLLDGTRPLQCGHVKIDESVGGVEECDENSVSSMDSSLFDAHEIIGDASRQNNNDIGSSSSDIEILSSAGINNSDDTSSSSSSSGLPGSSPLKRPVMMNQPDQDADNSEQSTAIDIDDTVPIASSCKEVSIPPAKRKNSKRRAWGQKSKASKTNNNQANNESSSTVPKQPSSTFNHCYLLRSLDPDHPLKTYIGFTTHPSRRIRQHNGILKNGGARRTRRSGRPWTFCCIVGGFESKTAALQFEWAWQNVGRSKAFREAVGDDVLARKMGRRRGVRARLEELRLLLNVCKPWCESDRFTVYFMEEKIHLQFCELLSKAEKDGKDLSRNSDLTRRVCSVEDMPFAIDLESKKKRGKQAAAAASIGDEVAESDRSHGDDEESVAKSDERSTSSSSSESDVANVVGLDMRNLSIDQRRYSWEDLSVGSGVETHVTSVGDNDRENKSTNTANKESVPVYDLCDSP</sequence>
<feature type="domain" description="GIY-YIG" evidence="2">
    <location>
        <begin position="195"/>
        <end position="280"/>
    </location>
</feature>
<dbReference type="PROSITE" id="PS50164">
    <property type="entry name" value="GIY_YIG"/>
    <property type="match status" value="1"/>
</dbReference>
<proteinExistence type="predicted"/>
<dbReference type="PANTHER" id="PTHR20208">
    <property type="entry name" value="STRUCTURE-SPECIFIC ENDONUCLEASE SUBUNIT SLX1"/>
    <property type="match status" value="1"/>
</dbReference>